<dbReference type="InParanoid" id="A0A212F5M6"/>
<evidence type="ECO:0000313" key="3">
    <source>
        <dbReference type="Proteomes" id="UP000007151"/>
    </source>
</evidence>
<name>A0A212F5M6_DANPL</name>
<reference evidence="2 3" key="1">
    <citation type="journal article" date="2011" name="Cell">
        <title>The monarch butterfly genome yields insights into long-distance migration.</title>
        <authorList>
            <person name="Zhan S."/>
            <person name="Merlin C."/>
            <person name="Boore J.L."/>
            <person name="Reppert S.M."/>
        </authorList>
    </citation>
    <scope>NUCLEOTIDE SEQUENCE [LARGE SCALE GENOMIC DNA]</scope>
    <source>
        <strain evidence="2">F-2</strain>
    </source>
</reference>
<gene>
    <name evidence="2" type="ORF">KGM_210323</name>
</gene>
<dbReference type="AlphaFoldDB" id="A0A212F5M6"/>
<dbReference type="EMBL" id="AGBW02010167">
    <property type="protein sequence ID" value="OWR49042.1"/>
    <property type="molecule type" value="Genomic_DNA"/>
</dbReference>
<evidence type="ECO:0000256" key="1">
    <source>
        <dbReference type="SAM" id="SignalP"/>
    </source>
</evidence>
<keyword evidence="3" id="KW-1185">Reference proteome</keyword>
<comment type="caution">
    <text evidence="2">The sequence shown here is derived from an EMBL/GenBank/DDBJ whole genome shotgun (WGS) entry which is preliminary data.</text>
</comment>
<protein>
    <submittedName>
        <fullName evidence="2">Uncharacterized protein</fullName>
    </submittedName>
</protein>
<evidence type="ECO:0000313" key="2">
    <source>
        <dbReference type="EMBL" id="OWR49042.1"/>
    </source>
</evidence>
<feature type="signal peptide" evidence="1">
    <location>
        <begin position="1"/>
        <end position="18"/>
    </location>
</feature>
<sequence>MLLYLTALCLLQHDLIFAKVIPLKTIEFISNANPTGLSIHMQSDKDQNDLHPEENVLGRDAANKVTDIENNTVDRNKEHTAKNVNESNEKGNSVLSKYGITSYKRPEMYVSKKDKHFDPVKRYVPIIHLQVNQPTLRDYVLYSIVGNFIRGNFTPTSFSERPCRDEEPLPYFKPKHARAVRSKHSKTKWHDESDSYRTRGDSDFDGYYFRPKFLSRVERSIYKFGKMRYRFLPAAIVSGPLRDRRSLTLQWSLNDASHLERKQTSVVFRNITSRLKNDEDAAAPEPWAYREDTGVKKHY</sequence>
<dbReference type="eggNOG" id="KOG1075">
    <property type="taxonomic scope" value="Eukaryota"/>
</dbReference>
<keyword evidence="1" id="KW-0732">Signal</keyword>
<feature type="chain" id="PRO_5012262012" evidence="1">
    <location>
        <begin position="19"/>
        <end position="299"/>
    </location>
</feature>
<dbReference type="Proteomes" id="UP000007151">
    <property type="component" value="Unassembled WGS sequence"/>
</dbReference>
<proteinExistence type="predicted"/>
<accession>A0A212F5M6</accession>
<dbReference type="KEGG" id="dpl:KGM_210323"/>
<organism evidence="2 3">
    <name type="scientific">Danaus plexippus plexippus</name>
    <dbReference type="NCBI Taxonomy" id="278856"/>
    <lineage>
        <taxon>Eukaryota</taxon>
        <taxon>Metazoa</taxon>
        <taxon>Ecdysozoa</taxon>
        <taxon>Arthropoda</taxon>
        <taxon>Hexapoda</taxon>
        <taxon>Insecta</taxon>
        <taxon>Pterygota</taxon>
        <taxon>Neoptera</taxon>
        <taxon>Endopterygota</taxon>
        <taxon>Lepidoptera</taxon>
        <taxon>Glossata</taxon>
        <taxon>Ditrysia</taxon>
        <taxon>Papilionoidea</taxon>
        <taxon>Nymphalidae</taxon>
        <taxon>Danainae</taxon>
        <taxon>Danaini</taxon>
        <taxon>Danaina</taxon>
        <taxon>Danaus</taxon>
        <taxon>Danaus</taxon>
    </lineage>
</organism>